<accession>A0A1Y6D1N2</accession>
<dbReference type="PANTHER" id="PTHR43531">
    <property type="entry name" value="PROTEIN ICFG"/>
    <property type="match status" value="1"/>
</dbReference>
<dbReference type="InterPro" id="IPR024478">
    <property type="entry name" value="HlyB_4HB_MCP"/>
</dbReference>
<dbReference type="RefSeq" id="WP_125469028.1">
    <property type="nucleotide sequence ID" value="NZ_FXAM01000001.1"/>
</dbReference>
<dbReference type="AlphaFoldDB" id="A0A1Y6D1N2"/>
<dbReference type="Pfam" id="PF00015">
    <property type="entry name" value="MCPsignal"/>
    <property type="match status" value="1"/>
</dbReference>
<evidence type="ECO:0000256" key="4">
    <source>
        <dbReference type="ARBA" id="ARBA00029447"/>
    </source>
</evidence>
<dbReference type="SUPFAM" id="SSF55785">
    <property type="entry name" value="PYP-like sensor domain (PAS domain)"/>
    <property type="match status" value="1"/>
</dbReference>
<dbReference type="Gene3D" id="1.10.287.950">
    <property type="entry name" value="Methyl-accepting chemotaxis protein"/>
    <property type="match status" value="1"/>
</dbReference>
<evidence type="ECO:0000259" key="6">
    <source>
        <dbReference type="PROSITE" id="PS50111"/>
    </source>
</evidence>
<dbReference type="InterPro" id="IPR035965">
    <property type="entry name" value="PAS-like_dom_sf"/>
</dbReference>
<dbReference type="InterPro" id="IPR051310">
    <property type="entry name" value="MCP_chemotaxis"/>
</dbReference>
<dbReference type="InterPro" id="IPR004090">
    <property type="entry name" value="Chemotax_Me-accpt_rcpt"/>
</dbReference>
<feature type="domain" description="Methyl-accepting transducer" evidence="6">
    <location>
        <begin position="488"/>
        <end position="717"/>
    </location>
</feature>
<protein>
    <submittedName>
        <fullName evidence="8">Methyl-accepting chemotaxis protein</fullName>
    </submittedName>
</protein>
<dbReference type="InterPro" id="IPR003660">
    <property type="entry name" value="HAMP_dom"/>
</dbReference>
<gene>
    <name evidence="8" type="ORF">SAMN02949497_3896</name>
</gene>
<dbReference type="CDD" id="cd17529">
    <property type="entry name" value="HAMP_I"/>
    <property type="match status" value="1"/>
</dbReference>
<dbReference type="CDD" id="cd11386">
    <property type="entry name" value="MCP_signal"/>
    <property type="match status" value="1"/>
</dbReference>
<dbReference type="InterPro" id="IPR004089">
    <property type="entry name" value="MCPsignal_dom"/>
</dbReference>
<evidence type="ECO:0000313" key="8">
    <source>
        <dbReference type="EMBL" id="SMF96496.1"/>
    </source>
</evidence>
<dbReference type="GO" id="GO:0007165">
    <property type="term" value="P:signal transduction"/>
    <property type="evidence" value="ECO:0007669"/>
    <property type="project" value="UniProtKB-KW"/>
</dbReference>
<proteinExistence type="inferred from homology"/>
<dbReference type="PRINTS" id="PR00260">
    <property type="entry name" value="CHEMTRNSDUCR"/>
</dbReference>
<evidence type="ECO:0000259" key="7">
    <source>
        <dbReference type="PROSITE" id="PS50885"/>
    </source>
</evidence>
<dbReference type="GO" id="GO:0005886">
    <property type="term" value="C:plasma membrane"/>
    <property type="evidence" value="ECO:0007669"/>
    <property type="project" value="TreeGrafter"/>
</dbReference>
<comment type="subcellular location">
    <subcellularLocation>
        <location evidence="1">Membrane</location>
    </subcellularLocation>
</comment>
<reference evidence="8 9" key="1">
    <citation type="submission" date="2016-12" db="EMBL/GenBank/DDBJ databases">
        <authorList>
            <person name="Song W.-J."/>
            <person name="Kurnit D.M."/>
        </authorList>
    </citation>
    <scope>NUCLEOTIDE SEQUENCE [LARGE SCALE GENOMIC DNA]</scope>
    <source>
        <strain evidence="8 9">175</strain>
    </source>
</reference>
<dbReference type="InterPro" id="IPR000014">
    <property type="entry name" value="PAS"/>
</dbReference>
<dbReference type="Proteomes" id="UP000192923">
    <property type="component" value="Unassembled WGS sequence"/>
</dbReference>
<dbReference type="PROSITE" id="PS50111">
    <property type="entry name" value="CHEMOTAXIS_TRANSDUC_2"/>
    <property type="match status" value="1"/>
</dbReference>
<evidence type="ECO:0000256" key="1">
    <source>
        <dbReference type="ARBA" id="ARBA00004370"/>
    </source>
</evidence>
<keyword evidence="2" id="KW-0488">Methylation</keyword>
<dbReference type="Pfam" id="PF13188">
    <property type="entry name" value="PAS_8"/>
    <property type="match status" value="1"/>
</dbReference>
<dbReference type="Gene3D" id="3.30.450.20">
    <property type="entry name" value="PAS domain"/>
    <property type="match status" value="1"/>
</dbReference>
<dbReference type="GO" id="GO:0004888">
    <property type="term" value="F:transmembrane signaling receptor activity"/>
    <property type="evidence" value="ECO:0007669"/>
    <property type="project" value="InterPro"/>
</dbReference>
<dbReference type="PROSITE" id="PS50885">
    <property type="entry name" value="HAMP"/>
    <property type="match status" value="2"/>
</dbReference>
<dbReference type="EMBL" id="FXAM01000001">
    <property type="protein sequence ID" value="SMF96496.1"/>
    <property type="molecule type" value="Genomic_DNA"/>
</dbReference>
<keyword evidence="3 5" id="KW-0807">Transducer</keyword>
<dbReference type="Pfam" id="PF12729">
    <property type="entry name" value="4HB_MCP_1"/>
    <property type="match status" value="1"/>
</dbReference>
<dbReference type="OrthoDB" id="9765776at2"/>
<dbReference type="GO" id="GO:0006935">
    <property type="term" value="P:chemotaxis"/>
    <property type="evidence" value="ECO:0007669"/>
    <property type="project" value="InterPro"/>
</dbReference>
<dbReference type="FunFam" id="1.10.287.950:FF:000001">
    <property type="entry name" value="Methyl-accepting chemotaxis sensory transducer"/>
    <property type="match status" value="1"/>
</dbReference>
<organism evidence="8 9">
    <name type="scientific">Methylomagnum ishizawai</name>
    <dbReference type="NCBI Taxonomy" id="1760988"/>
    <lineage>
        <taxon>Bacteria</taxon>
        <taxon>Pseudomonadati</taxon>
        <taxon>Pseudomonadota</taxon>
        <taxon>Gammaproteobacteria</taxon>
        <taxon>Methylococcales</taxon>
        <taxon>Methylococcaceae</taxon>
        <taxon>Methylomagnum</taxon>
    </lineage>
</organism>
<comment type="similarity">
    <text evidence="4">Belongs to the methyl-accepting chemotaxis (MCP) protein family.</text>
</comment>
<keyword evidence="9" id="KW-1185">Reference proteome</keyword>
<dbReference type="SUPFAM" id="SSF58104">
    <property type="entry name" value="Methyl-accepting chemotaxis protein (MCP) signaling domain"/>
    <property type="match status" value="1"/>
</dbReference>
<evidence type="ECO:0000256" key="2">
    <source>
        <dbReference type="ARBA" id="ARBA00022481"/>
    </source>
</evidence>
<feature type="domain" description="HAMP" evidence="7">
    <location>
        <begin position="437"/>
        <end position="483"/>
    </location>
</feature>
<dbReference type="STRING" id="1760988.SAMN02949497_3896"/>
<name>A0A1Y6D1N2_9GAMM</name>
<evidence type="ECO:0000256" key="5">
    <source>
        <dbReference type="PROSITE-ProRule" id="PRU00284"/>
    </source>
</evidence>
<sequence length="733" mass="78057">MKIRMTVARKILLLVGLGLFGLAGVAVLANYQIKQVFAAANFANASSVPSLVGVNEAVKYFGQVRVRMLRYVLNEDPAKTAKLEQELQESRSGLSGALRAYETRVSDEKDRHFLDTERQHWSQYQAGIAEVLALGGKTDKRPIRDAIDRLTPIGRTLQTLLEEHAKYNAGLAKQAAAQAVEFQAEAVWQTWIGVLLVSGLVGSLGFVITRAVMRQLGGEPDTAATIAHRIADGDLSAQIALLSGDRDSLMAAIERMRRQLLDRLDGEHRAAESMARIKIALDNVSTGVMIADPGQAIIYANPAARRIFQEAEAAIRRDWPEFDAGNMVGGRIDRLHSEARRWAGLGGTGLAELDFGGRRLAAAFNPVLGGQGERLGMVAEFRDRTAEVAVEREIGEIVAAAAQGDFGRRLALGDKRGFFADLARDINRFLETSAEGLAEVTRVLHAVATGDLTRQVEAAYAGTLGRLKDDTNATVARLRSVVGGIKQSSEAIHTAASEIAAGNVDLSRRTEEEAASLDEAASSMGQLSATVQQNAENAKQANALAETANATATRGGELMRRVVATMEDIQEGSKRIADIIGVIDGIAFQTNILALNAAVEAARAGEQGRGFAVVATEVRALAQRSAQAAREIKALIAATTAQVEAGGQLVHQAGATVGEVVESFHRVAGLVTHISGASREQSKGIEQMALAVANMDEATQRNAALVEQAAAAAASLEDQSRELIVMVGGFKLA</sequence>
<dbReference type="PANTHER" id="PTHR43531:SF14">
    <property type="entry name" value="METHYL-ACCEPTING CHEMOTAXIS PROTEIN I-RELATED"/>
    <property type="match status" value="1"/>
</dbReference>
<dbReference type="Pfam" id="PF18947">
    <property type="entry name" value="HAMP_2"/>
    <property type="match status" value="1"/>
</dbReference>
<feature type="domain" description="HAMP" evidence="7">
    <location>
        <begin position="224"/>
        <end position="265"/>
    </location>
</feature>
<dbReference type="SMART" id="SM00283">
    <property type="entry name" value="MA"/>
    <property type="match status" value="1"/>
</dbReference>
<evidence type="ECO:0000313" key="9">
    <source>
        <dbReference type="Proteomes" id="UP000192923"/>
    </source>
</evidence>
<evidence type="ECO:0000256" key="3">
    <source>
        <dbReference type="ARBA" id="ARBA00023224"/>
    </source>
</evidence>